<dbReference type="SUPFAM" id="SSF55073">
    <property type="entry name" value="Nucleotide cyclase"/>
    <property type="match status" value="1"/>
</dbReference>
<dbReference type="InterPro" id="IPR050469">
    <property type="entry name" value="Diguanylate_Cyclase"/>
</dbReference>
<accession>A0A1K1P0P9</accession>
<reference evidence="2 3" key="1">
    <citation type="submission" date="2016-11" db="EMBL/GenBank/DDBJ databases">
        <authorList>
            <person name="Jaros S."/>
            <person name="Januszkiewicz K."/>
            <person name="Wedrychowicz H."/>
        </authorList>
    </citation>
    <scope>NUCLEOTIDE SEQUENCE [LARGE SCALE GENOMIC DNA]</scope>
    <source>
        <strain evidence="2 3">YL228</strain>
    </source>
</reference>
<evidence type="ECO:0000259" key="1">
    <source>
        <dbReference type="PROSITE" id="PS50887"/>
    </source>
</evidence>
<dbReference type="FunFam" id="3.30.70.270:FF:000001">
    <property type="entry name" value="Diguanylate cyclase domain protein"/>
    <property type="match status" value="1"/>
</dbReference>
<protein>
    <submittedName>
        <fullName evidence="2">Diguanylate cyclase (GGDEF) domain-containing protein</fullName>
    </submittedName>
</protein>
<dbReference type="GO" id="GO:1902201">
    <property type="term" value="P:negative regulation of bacterial-type flagellum-dependent cell motility"/>
    <property type="evidence" value="ECO:0007669"/>
    <property type="project" value="TreeGrafter"/>
</dbReference>
<dbReference type="AlphaFoldDB" id="A0A1K1P0P9"/>
<proteinExistence type="predicted"/>
<organism evidence="2 3">
    <name type="scientific">Ruminococcus flavefaciens</name>
    <dbReference type="NCBI Taxonomy" id="1265"/>
    <lineage>
        <taxon>Bacteria</taxon>
        <taxon>Bacillati</taxon>
        <taxon>Bacillota</taxon>
        <taxon>Clostridia</taxon>
        <taxon>Eubacteriales</taxon>
        <taxon>Oscillospiraceae</taxon>
        <taxon>Ruminococcus</taxon>
    </lineage>
</organism>
<dbReference type="InterPro" id="IPR043128">
    <property type="entry name" value="Rev_trsase/Diguanyl_cyclase"/>
</dbReference>
<dbReference type="CDD" id="cd01949">
    <property type="entry name" value="GGDEF"/>
    <property type="match status" value="1"/>
</dbReference>
<sequence length="434" mass="49525">MDNFNVNEMTLEKAIDFFKDNVGALVIADSKTNSYKPVVRRGIFNKLVAESGGKYHDLLEKLWYHLSKTSDTVSEKYQSFVMTSGSFSGKYSRKVEVMVEDIAYIVQVSIYPLKEKETYLFILDELDDSQSMEETLTTQKVKTFQNTYLFSMYIDLVKDTIHGISVTELSDDVINQELKYTQWRMMIVNAINSDYRDQFLEWSDPDYLKEKFDPGQTASFDCLMTNLEGIEIWVKLIFSRVGTSNPDDYRYIYMVQNINEEAQELRNTLAQYADRASKDPLTAIYNHGRMETEINNALIDKVAKGEAVSIMIMDIDFFKHVNDNYGHAVGDDTLRHFAALLSDYLNKNNGVVGRWGGEEFVAVCYGADREKAAAIAEDIRQKVAAENFAVVGNITCSIGVTTLNTSDDFERAYRRMDNALYEAKSSGRNCVRLA</sequence>
<dbReference type="EMBL" id="FPIP01000006">
    <property type="protein sequence ID" value="SFW41352.1"/>
    <property type="molecule type" value="Genomic_DNA"/>
</dbReference>
<dbReference type="GO" id="GO:0043709">
    <property type="term" value="P:cell adhesion involved in single-species biofilm formation"/>
    <property type="evidence" value="ECO:0007669"/>
    <property type="project" value="TreeGrafter"/>
</dbReference>
<dbReference type="InterPro" id="IPR000160">
    <property type="entry name" value="GGDEF_dom"/>
</dbReference>
<dbReference type="PANTHER" id="PTHR45138">
    <property type="entry name" value="REGULATORY COMPONENTS OF SENSORY TRANSDUCTION SYSTEM"/>
    <property type="match status" value="1"/>
</dbReference>
<name>A0A1K1P0P9_RUMFL</name>
<dbReference type="PANTHER" id="PTHR45138:SF9">
    <property type="entry name" value="DIGUANYLATE CYCLASE DGCM-RELATED"/>
    <property type="match status" value="1"/>
</dbReference>
<gene>
    <name evidence="2" type="ORF">SAMN02910280_2430</name>
</gene>
<dbReference type="Proteomes" id="UP000183461">
    <property type="component" value="Unassembled WGS sequence"/>
</dbReference>
<dbReference type="GO" id="GO:0005886">
    <property type="term" value="C:plasma membrane"/>
    <property type="evidence" value="ECO:0007669"/>
    <property type="project" value="TreeGrafter"/>
</dbReference>
<evidence type="ECO:0000313" key="2">
    <source>
        <dbReference type="EMBL" id="SFW41352.1"/>
    </source>
</evidence>
<evidence type="ECO:0000313" key="3">
    <source>
        <dbReference type="Proteomes" id="UP000183461"/>
    </source>
</evidence>
<dbReference type="RefSeq" id="WP_072300668.1">
    <property type="nucleotide sequence ID" value="NZ_FPIP01000006.1"/>
</dbReference>
<dbReference type="Pfam" id="PF00990">
    <property type="entry name" value="GGDEF"/>
    <property type="match status" value="1"/>
</dbReference>
<dbReference type="PROSITE" id="PS50887">
    <property type="entry name" value="GGDEF"/>
    <property type="match status" value="1"/>
</dbReference>
<dbReference type="InterPro" id="IPR029787">
    <property type="entry name" value="Nucleotide_cyclase"/>
</dbReference>
<dbReference type="GO" id="GO:0052621">
    <property type="term" value="F:diguanylate cyclase activity"/>
    <property type="evidence" value="ECO:0007669"/>
    <property type="project" value="TreeGrafter"/>
</dbReference>
<dbReference type="NCBIfam" id="TIGR00254">
    <property type="entry name" value="GGDEF"/>
    <property type="match status" value="1"/>
</dbReference>
<dbReference type="Gene3D" id="3.30.70.270">
    <property type="match status" value="1"/>
</dbReference>
<feature type="domain" description="GGDEF" evidence="1">
    <location>
        <begin position="306"/>
        <end position="434"/>
    </location>
</feature>
<dbReference type="SMART" id="SM00267">
    <property type="entry name" value="GGDEF"/>
    <property type="match status" value="1"/>
</dbReference>